<organism evidence="3 4">
    <name type="scientific">Neomonachus schauinslandi</name>
    <name type="common">Hawaiian monk seal</name>
    <name type="synonym">Monachus schauinslandi</name>
    <dbReference type="NCBI Taxonomy" id="29088"/>
    <lineage>
        <taxon>Eukaryota</taxon>
        <taxon>Metazoa</taxon>
        <taxon>Chordata</taxon>
        <taxon>Craniata</taxon>
        <taxon>Vertebrata</taxon>
        <taxon>Euteleostomi</taxon>
        <taxon>Mammalia</taxon>
        <taxon>Eutheria</taxon>
        <taxon>Laurasiatheria</taxon>
        <taxon>Carnivora</taxon>
        <taxon>Caniformia</taxon>
        <taxon>Pinnipedia</taxon>
        <taxon>Phocidae</taxon>
        <taxon>Monachinae</taxon>
        <taxon>Monachini</taxon>
        <taxon>Neomonachus</taxon>
    </lineage>
</organism>
<dbReference type="InterPro" id="IPR010326">
    <property type="entry name" value="EXOC3/Sec6"/>
</dbReference>
<dbReference type="AlphaFoldDB" id="A0A8M1M5M9"/>
<evidence type="ECO:0000256" key="1">
    <source>
        <dbReference type="ARBA" id="ARBA00009447"/>
    </source>
</evidence>
<evidence type="ECO:0000256" key="2">
    <source>
        <dbReference type="ARBA" id="ARBA00022483"/>
    </source>
</evidence>
<feature type="non-terminal residue" evidence="4">
    <location>
        <position position="1"/>
    </location>
</feature>
<dbReference type="PANTHER" id="PTHR21292:SF13">
    <property type="entry name" value="EXOCYST COMPLEX COMPONENT 3"/>
    <property type="match status" value="1"/>
</dbReference>
<dbReference type="FunFam" id="1.10.357.70:FF:000001">
    <property type="entry name" value="Exocyst complex component 3"/>
    <property type="match status" value="1"/>
</dbReference>
<name>A0A8M1M5M9_NEOSC</name>
<comment type="similarity">
    <text evidence="1">Belongs to the SEC6 family.</text>
</comment>
<gene>
    <name evidence="4" type="primary">LOC123323849</name>
</gene>
<keyword evidence="2" id="KW-0268">Exocytosis</keyword>
<protein>
    <submittedName>
        <fullName evidence="4">Exocyst complex component 3-like</fullName>
    </submittedName>
</protein>
<accession>A0A8M1M5M9</accession>
<dbReference type="KEGG" id="nsu:123323849"/>
<dbReference type="InterPro" id="IPR042532">
    <property type="entry name" value="EXOC3/Sec6_C"/>
</dbReference>
<dbReference type="GO" id="GO:0006887">
    <property type="term" value="P:exocytosis"/>
    <property type="evidence" value="ECO:0007669"/>
    <property type="project" value="UniProtKB-KW"/>
</dbReference>
<dbReference type="GO" id="GO:0051601">
    <property type="term" value="P:exocyst localization"/>
    <property type="evidence" value="ECO:0007669"/>
    <property type="project" value="TreeGrafter"/>
</dbReference>
<dbReference type="RefSeq" id="XP_044768310.1">
    <property type="nucleotide sequence ID" value="XM_044912375.1"/>
</dbReference>
<reference evidence="4" key="1">
    <citation type="submission" date="2025-08" db="UniProtKB">
        <authorList>
            <consortium name="RefSeq"/>
        </authorList>
    </citation>
    <scope>IDENTIFICATION</scope>
    <source>
        <tissue evidence="4">Blood</tissue>
    </source>
</reference>
<dbReference type="PANTHER" id="PTHR21292">
    <property type="entry name" value="EXOCYST COMPLEX COMPONENT SEC6-RELATED"/>
    <property type="match status" value="1"/>
</dbReference>
<dbReference type="GeneID" id="123323849"/>
<dbReference type="GO" id="GO:0000149">
    <property type="term" value="F:SNARE binding"/>
    <property type="evidence" value="ECO:0007669"/>
    <property type="project" value="TreeGrafter"/>
</dbReference>
<dbReference type="GO" id="GO:0000145">
    <property type="term" value="C:exocyst"/>
    <property type="evidence" value="ECO:0007669"/>
    <property type="project" value="InterPro"/>
</dbReference>
<evidence type="ECO:0000313" key="3">
    <source>
        <dbReference type="Proteomes" id="UP000248481"/>
    </source>
</evidence>
<dbReference type="Gene3D" id="1.10.357.70">
    <property type="entry name" value="Exocyst complex component Sec6, C-terminal domain"/>
    <property type="match status" value="1"/>
</dbReference>
<proteinExistence type="inferred from homology"/>
<dbReference type="Pfam" id="PF06046">
    <property type="entry name" value="Sec6"/>
    <property type="match status" value="1"/>
</dbReference>
<evidence type="ECO:0000313" key="4">
    <source>
        <dbReference type="RefSeq" id="XP_044768310.1"/>
    </source>
</evidence>
<dbReference type="Proteomes" id="UP000248481">
    <property type="component" value="Unplaced"/>
</dbReference>
<keyword evidence="3" id="KW-1185">Reference proteome</keyword>
<sequence length="153" mass="17271">RMTAEAQRRVVLEYLRAVMQKRISFRSAEERKEGAERMVREAAQLRLLFRKLASGFGEDADGHCDTIVAIAEVIKLTDPSLLYLEVSTLVSKYPDIRDEHIGALLAMRGDTSRDMKQTIIETLEQGPTQANPNYVPIFKEIVVPSLNVAKLLK</sequence>